<feature type="domain" description="Tyr recombinase" evidence="2">
    <location>
        <begin position="2"/>
        <end position="28"/>
    </location>
</feature>
<dbReference type="Proteomes" id="UP000199181">
    <property type="component" value="Unassembled WGS sequence"/>
</dbReference>
<dbReference type="Pfam" id="PF00589">
    <property type="entry name" value="Phage_integrase"/>
    <property type="match status" value="1"/>
</dbReference>
<dbReference type="GO" id="GO:0006310">
    <property type="term" value="P:DNA recombination"/>
    <property type="evidence" value="ECO:0007669"/>
    <property type="project" value="UniProtKB-KW"/>
</dbReference>
<sequence>MKGVPLKVIQELTGHATIDMTMRYAHLSWHPAGGGRCS</sequence>
<protein>
    <submittedName>
        <fullName evidence="3">Phage integrase family protein</fullName>
    </submittedName>
</protein>
<dbReference type="SUPFAM" id="SSF56349">
    <property type="entry name" value="DNA breaking-rejoining enzymes"/>
    <property type="match status" value="1"/>
</dbReference>
<organism evidence="3 4">
    <name type="scientific">Stigmatella erecta</name>
    <dbReference type="NCBI Taxonomy" id="83460"/>
    <lineage>
        <taxon>Bacteria</taxon>
        <taxon>Pseudomonadati</taxon>
        <taxon>Myxococcota</taxon>
        <taxon>Myxococcia</taxon>
        <taxon>Myxococcales</taxon>
        <taxon>Cystobacterineae</taxon>
        <taxon>Archangiaceae</taxon>
        <taxon>Stigmatella</taxon>
    </lineage>
</organism>
<dbReference type="InterPro" id="IPR002104">
    <property type="entry name" value="Integrase_catalytic"/>
</dbReference>
<dbReference type="InterPro" id="IPR013762">
    <property type="entry name" value="Integrase-like_cat_sf"/>
</dbReference>
<dbReference type="Gene3D" id="1.10.443.10">
    <property type="entry name" value="Intergrase catalytic core"/>
    <property type="match status" value="1"/>
</dbReference>
<keyword evidence="4" id="KW-1185">Reference proteome</keyword>
<evidence type="ECO:0000313" key="4">
    <source>
        <dbReference type="Proteomes" id="UP000199181"/>
    </source>
</evidence>
<evidence type="ECO:0000313" key="3">
    <source>
        <dbReference type="EMBL" id="SET59481.1"/>
    </source>
</evidence>
<dbReference type="GO" id="GO:0015074">
    <property type="term" value="P:DNA integration"/>
    <property type="evidence" value="ECO:0007669"/>
    <property type="project" value="InterPro"/>
</dbReference>
<dbReference type="GO" id="GO:0003677">
    <property type="term" value="F:DNA binding"/>
    <property type="evidence" value="ECO:0007669"/>
    <property type="project" value="InterPro"/>
</dbReference>
<dbReference type="EMBL" id="FOIJ01000003">
    <property type="protein sequence ID" value="SET59481.1"/>
    <property type="molecule type" value="Genomic_DNA"/>
</dbReference>
<evidence type="ECO:0000256" key="1">
    <source>
        <dbReference type="ARBA" id="ARBA00023172"/>
    </source>
</evidence>
<dbReference type="InterPro" id="IPR011010">
    <property type="entry name" value="DNA_brk_join_enz"/>
</dbReference>
<keyword evidence="1" id="KW-0233">DNA recombination</keyword>
<reference evidence="4" key="1">
    <citation type="submission" date="2016-10" db="EMBL/GenBank/DDBJ databases">
        <authorList>
            <person name="Varghese N."/>
            <person name="Submissions S."/>
        </authorList>
    </citation>
    <scope>NUCLEOTIDE SEQUENCE [LARGE SCALE GENOMIC DNA]</scope>
    <source>
        <strain evidence="4">DSM 16858</strain>
    </source>
</reference>
<accession>A0A1I0FPH6</accession>
<gene>
    <name evidence="3" type="ORF">SAMN05443639_103476</name>
</gene>
<dbReference type="AlphaFoldDB" id="A0A1I0FPH6"/>
<proteinExistence type="predicted"/>
<name>A0A1I0FPH6_9BACT</name>
<evidence type="ECO:0000259" key="2">
    <source>
        <dbReference type="Pfam" id="PF00589"/>
    </source>
</evidence>